<name>A0A7H0SRM5_9CORY</name>
<evidence type="ECO:0000256" key="2">
    <source>
        <dbReference type="ARBA" id="ARBA00022630"/>
    </source>
</evidence>
<dbReference type="InterPro" id="IPR036188">
    <property type="entry name" value="FAD/NAD-bd_sf"/>
</dbReference>
<evidence type="ECO:0000256" key="3">
    <source>
        <dbReference type="ARBA" id="ARBA00022827"/>
    </source>
</evidence>
<keyword evidence="8" id="KW-1185">Reference proteome</keyword>
<sequence>MNLKENNASLEGTRIIISGGGIGGVSAALALAQKGAAVELFEKSAEFREVGAGLQIGPHGWRMLEQWGVLDIAVNAGYLPKAIQFRDAVSGDDLLRLSFDEDFERHYGGRYLVIHRSDLLSILVDAARDAGAQLLNNVKVVDAATEHEGDCVKVKAEIKDQHGLRSVEAEVLLAFDGIHSTLRKKFISDQPVPSGYVAYRGTSSLAEDKGMSELEDVLGYIGPDCHFIQYPLRCGELLNQVGVFRSKNYFDAIDNGAVPEEWGTNKELSVAYKHCHQSVQSRVDYLWKDRWWKMSDREPLDNWKKGRIILLGDAAHPPLQYLASGAVMAMEDAACIADYAADYVAENGEVNWDHILDEVQAERIPRCTRIQTTGRFWGDLWHESGRARAIRNELFRAVSGTGWYKYADWLWRYDHRERAYVKNPDLGKMPEELKDIVGS</sequence>
<proteinExistence type="predicted"/>
<dbReference type="SUPFAM" id="SSF51905">
    <property type="entry name" value="FAD/NAD(P)-binding domain"/>
    <property type="match status" value="1"/>
</dbReference>
<dbReference type="PANTHER" id="PTHR13789">
    <property type="entry name" value="MONOOXYGENASE"/>
    <property type="match status" value="1"/>
</dbReference>
<evidence type="ECO:0000313" key="8">
    <source>
        <dbReference type="Proteomes" id="UP000516320"/>
    </source>
</evidence>
<gene>
    <name evidence="7" type="ORF">GP475_11580</name>
</gene>
<evidence type="ECO:0000313" key="7">
    <source>
        <dbReference type="EMBL" id="QNQ91200.1"/>
    </source>
</evidence>
<dbReference type="InterPro" id="IPR050493">
    <property type="entry name" value="FAD-dep_Monooxygenase_BioMet"/>
</dbReference>
<comment type="cofactor">
    <cofactor evidence="1">
        <name>FAD</name>
        <dbReference type="ChEBI" id="CHEBI:57692"/>
    </cofactor>
</comment>
<evidence type="ECO:0000259" key="6">
    <source>
        <dbReference type="Pfam" id="PF01494"/>
    </source>
</evidence>
<keyword evidence="3" id="KW-0274">FAD</keyword>
<dbReference type="RefSeq" id="WP_187974510.1">
    <property type="nucleotide sequence ID" value="NZ_CP046884.1"/>
</dbReference>
<reference evidence="7 8" key="1">
    <citation type="submission" date="2019-12" db="EMBL/GenBank/DDBJ databases">
        <title>Corynebacterium sp. nov., isolated from feces of the Anser Albifrons in China.</title>
        <authorList>
            <person name="Liu Q."/>
        </authorList>
    </citation>
    <scope>NUCLEOTIDE SEQUENCE [LARGE SCALE GENOMIC DNA]</scope>
    <source>
        <strain evidence="7 8">4H37-19</strain>
    </source>
</reference>
<dbReference type="AlphaFoldDB" id="A0A7H0SRM5"/>
<evidence type="ECO:0000256" key="1">
    <source>
        <dbReference type="ARBA" id="ARBA00001974"/>
    </source>
</evidence>
<keyword evidence="4" id="KW-0560">Oxidoreductase</keyword>
<evidence type="ECO:0000256" key="5">
    <source>
        <dbReference type="ARBA" id="ARBA00023033"/>
    </source>
</evidence>
<dbReference type="Gene3D" id="3.50.50.60">
    <property type="entry name" value="FAD/NAD(P)-binding domain"/>
    <property type="match status" value="1"/>
</dbReference>
<protein>
    <submittedName>
        <fullName evidence="7">3-hydroxybenzoate 6-hydroxylase</fullName>
    </submittedName>
</protein>
<dbReference type="EMBL" id="CP046884">
    <property type="protein sequence ID" value="QNQ91200.1"/>
    <property type="molecule type" value="Genomic_DNA"/>
</dbReference>
<dbReference type="InterPro" id="IPR002938">
    <property type="entry name" value="FAD-bd"/>
</dbReference>
<dbReference type="PRINTS" id="PR00420">
    <property type="entry name" value="RNGMNOXGNASE"/>
</dbReference>
<dbReference type="KEGG" id="cpoy:GP475_11580"/>
<dbReference type="GO" id="GO:0004497">
    <property type="term" value="F:monooxygenase activity"/>
    <property type="evidence" value="ECO:0007669"/>
    <property type="project" value="UniProtKB-KW"/>
</dbReference>
<dbReference type="SUPFAM" id="SSF54373">
    <property type="entry name" value="FAD-linked reductases, C-terminal domain"/>
    <property type="match status" value="1"/>
</dbReference>
<feature type="domain" description="FAD-binding" evidence="6">
    <location>
        <begin position="13"/>
        <end position="369"/>
    </location>
</feature>
<dbReference type="PANTHER" id="PTHR13789:SF318">
    <property type="entry name" value="GERANYLGERANYL DIPHOSPHATE REDUCTASE"/>
    <property type="match status" value="1"/>
</dbReference>
<keyword evidence="5" id="KW-0503">Monooxygenase</keyword>
<keyword evidence="2" id="KW-0285">Flavoprotein</keyword>
<dbReference type="GO" id="GO:0071949">
    <property type="term" value="F:FAD binding"/>
    <property type="evidence" value="ECO:0007669"/>
    <property type="project" value="InterPro"/>
</dbReference>
<dbReference type="Proteomes" id="UP000516320">
    <property type="component" value="Chromosome"/>
</dbReference>
<dbReference type="Pfam" id="PF01494">
    <property type="entry name" value="FAD_binding_3"/>
    <property type="match status" value="1"/>
</dbReference>
<accession>A0A7H0SRM5</accession>
<evidence type="ECO:0000256" key="4">
    <source>
        <dbReference type="ARBA" id="ARBA00023002"/>
    </source>
</evidence>
<organism evidence="7 8">
    <name type="scientific">Corynebacterium poyangense</name>
    <dbReference type="NCBI Taxonomy" id="2684405"/>
    <lineage>
        <taxon>Bacteria</taxon>
        <taxon>Bacillati</taxon>
        <taxon>Actinomycetota</taxon>
        <taxon>Actinomycetes</taxon>
        <taxon>Mycobacteriales</taxon>
        <taxon>Corynebacteriaceae</taxon>
        <taxon>Corynebacterium</taxon>
    </lineage>
</organism>